<comment type="caution">
    <text evidence="1">The sequence shown here is derived from an EMBL/GenBank/DDBJ whole genome shotgun (WGS) entry which is preliminary data.</text>
</comment>
<accession>A0ACB7J046</accession>
<organism evidence="1 2">
    <name type="scientific">Pleurotus cornucopiae</name>
    <name type="common">Cornucopia mushroom</name>
    <dbReference type="NCBI Taxonomy" id="5321"/>
    <lineage>
        <taxon>Eukaryota</taxon>
        <taxon>Fungi</taxon>
        <taxon>Dikarya</taxon>
        <taxon>Basidiomycota</taxon>
        <taxon>Agaricomycotina</taxon>
        <taxon>Agaricomycetes</taxon>
        <taxon>Agaricomycetidae</taxon>
        <taxon>Agaricales</taxon>
        <taxon>Pleurotineae</taxon>
        <taxon>Pleurotaceae</taxon>
        <taxon>Pleurotus</taxon>
    </lineage>
</organism>
<reference evidence="1 2" key="1">
    <citation type="journal article" date="2021" name="Appl. Environ. Microbiol.">
        <title>Genetic linkage and physical mapping for an oyster mushroom Pleurotus cornucopiae and QTL analysis for the trait cap color.</title>
        <authorList>
            <person name="Zhang Y."/>
            <person name="Gao W."/>
            <person name="Sonnenberg A."/>
            <person name="Chen Q."/>
            <person name="Zhang J."/>
            <person name="Huang C."/>
        </authorList>
    </citation>
    <scope>NUCLEOTIDE SEQUENCE [LARGE SCALE GENOMIC DNA]</scope>
    <source>
        <strain evidence="1">CCMSSC00406</strain>
    </source>
</reference>
<gene>
    <name evidence="1" type="ORF">CCMSSC00406_0004472</name>
</gene>
<keyword evidence="2" id="KW-1185">Reference proteome</keyword>
<evidence type="ECO:0000313" key="2">
    <source>
        <dbReference type="Proteomes" id="UP000824881"/>
    </source>
</evidence>
<name>A0ACB7J046_PLECO</name>
<sequence>MTDGMLLREAMNDPNLRKYSTIILDEVHERTLATDMLMGLLKSVAKRRAELKIIIMSATINTVKFQKYFSLGSDTEVPPVFKVPGRTHPIEIIYTQDFVQTYVEDLVQTWEDLIKQEHYVDAAIRTVVKIHCAEDPGDILLFLTGEEEIEMACSEIRDKVKCLIDLYPSSVGPLVCIPLYSSLEPKQQQRAFDPAPPARGPNHPPGRKVVVATNIAETSLTIDGIVYVVDPGFSKQKKYNPRTRGESLLVQPISKASAQQRAGRTGRTQPGKCFRLYKEEYFMSLEEQTCPEILRSNLSGTVLQLVKLGIQVKDLARFDYVDTPTPETLMRGIESLTFLKALDEDENLTPLGSMMAEFPLDPQLASLLIASPQFKCSEEILTITSMLSVPRIWVCPVDQKMQADAAKARFTVRYSDHLTLLNVYNQYVQNKSDEDWPERNFVSGRALVEAEKVRAQLQRLMGRFELELISITDKNKSYQSVRLALVCGFFMQVAHRKGGGYVTVKENHFAKLHPSGGCLKQLPEWVLFNEFIITTQSYLRTVSEVSPEWLLEIAPSYFDLRTFPGGETIQALQKVIEQKTAGGEQSRRAKVDKPASFRANNFPSLYTMEDAIANLTGASEYTLEDAVAGFIGRNSDASIMEQTMGRQSRHGKANRATPSSSNDFRSLYTMEDAIANLTGASAYTLEDAVAGFSRMTPRALATSRAHEMNRARRMELEKRIQQIRHRKATRVASSRSINPVSLYTMEDAIANVTGTSAYTIEDAVSRFTRMTLDDYPLLFHR</sequence>
<dbReference type="Proteomes" id="UP000824881">
    <property type="component" value="Unassembled WGS sequence"/>
</dbReference>
<evidence type="ECO:0000313" key="1">
    <source>
        <dbReference type="EMBL" id="KAG9223912.1"/>
    </source>
</evidence>
<proteinExistence type="predicted"/>
<dbReference type="EMBL" id="WQMT02000004">
    <property type="protein sequence ID" value="KAG9223912.1"/>
    <property type="molecule type" value="Genomic_DNA"/>
</dbReference>
<protein>
    <submittedName>
        <fullName evidence="1">Uncharacterized protein</fullName>
    </submittedName>
</protein>